<sequence>MAVILKSLAEIEAMKEAGRLSAKVLRIVGAAAKPGVSTLELDRLAEEVIRAEGGIPAFKGYGGFPGSICASVNDTIVHGIPSAKTILRDGDIISIDTGATVDGWVGDNAWTYPVGRISEEKKKLLQVTEQCMWEGIAAARPGNRLGDIGHAVQSLAESHMYGVVREYVGHGIGRVMHEDPNVPNYGRRHWGITLEPGLVIAIEPMINMGTRKTKPMNDGWTVKTRDGKPSAHFEKTIAVTQDGPILITVEEDHRRPVDD</sequence>
<dbReference type="InterPro" id="IPR001714">
    <property type="entry name" value="Pept_M24_MAP"/>
</dbReference>
<dbReference type="AlphaFoldDB" id="C7N4T4"/>
<dbReference type="Proteomes" id="UP000002026">
    <property type="component" value="Chromosome"/>
</dbReference>
<dbReference type="GO" id="GO:0006508">
    <property type="term" value="P:proteolysis"/>
    <property type="evidence" value="ECO:0007669"/>
    <property type="project" value="UniProtKB-KW"/>
</dbReference>
<organism evidence="9 10">
    <name type="scientific">Slackia heliotrinireducens (strain ATCC 29202 / DSM 20476 / NCTC 11029 / RHS 1)</name>
    <name type="common">Peptococcus heliotrinreducens</name>
    <dbReference type="NCBI Taxonomy" id="471855"/>
    <lineage>
        <taxon>Bacteria</taxon>
        <taxon>Bacillati</taxon>
        <taxon>Actinomycetota</taxon>
        <taxon>Coriobacteriia</taxon>
        <taxon>Eggerthellales</taxon>
        <taxon>Eggerthellaceae</taxon>
        <taxon>Slackia</taxon>
    </lineage>
</organism>
<keyword evidence="2 6" id="KW-0031">Aminopeptidase</keyword>
<evidence type="ECO:0000256" key="3">
    <source>
        <dbReference type="ARBA" id="ARBA00022670"/>
    </source>
</evidence>
<feature type="binding site" evidence="6">
    <location>
        <position position="203"/>
    </location>
    <ligand>
        <name>a divalent metal cation</name>
        <dbReference type="ChEBI" id="CHEBI:60240"/>
        <label>2</label>
        <note>catalytic</note>
    </ligand>
</feature>
<feature type="binding site" evidence="6">
    <location>
        <position position="234"/>
    </location>
    <ligand>
        <name>a divalent metal cation</name>
        <dbReference type="ChEBI" id="CHEBI:60240"/>
        <label>2</label>
        <note>catalytic</note>
    </ligand>
</feature>
<keyword evidence="10" id="KW-1185">Reference proteome</keyword>
<dbReference type="NCBIfam" id="TIGR00500">
    <property type="entry name" value="met_pdase_I"/>
    <property type="match status" value="1"/>
</dbReference>
<dbReference type="Pfam" id="PF00557">
    <property type="entry name" value="Peptidase_M24"/>
    <property type="match status" value="1"/>
</dbReference>
<evidence type="ECO:0000259" key="8">
    <source>
        <dbReference type="Pfam" id="PF00557"/>
    </source>
</evidence>
<feature type="binding site" evidence="6">
    <location>
        <position position="234"/>
    </location>
    <ligand>
        <name>a divalent metal cation</name>
        <dbReference type="ChEBI" id="CHEBI:60240"/>
        <label>1</label>
    </ligand>
</feature>
<feature type="binding site" evidence="6">
    <location>
        <position position="177"/>
    </location>
    <ligand>
        <name>substrate</name>
    </ligand>
</feature>
<dbReference type="CDD" id="cd01086">
    <property type="entry name" value="MetAP1"/>
    <property type="match status" value="1"/>
</dbReference>
<dbReference type="PRINTS" id="PR00599">
    <property type="entry name" value="MAPEPTIDASE"/>
</dbReference>
<dbReference type="InterPro" id="IPR000994">
    <property type="entry name" value="Pept_M24"/>
</dbReference>
<proteinExistence type="inferred from homology"/>
<keyword evidence="5 6" id="KW-0378">Hydrolase</keyword>
<dbReference type="EC" id="3.4.11.18" evidence="6 7"/>
<gene>
    <name evidence="6" type="primary">map</name>
    <name evidence="9" type="ordered locus">Shel_08720</name>
</gene>
<dbReference type="GO" id="GO:0070006">
    <property type="term" value="F:metalloaminopeptidase activity"/>
    <property type="evidence" value="ECO:0007669"/>
    <property type="project" value="UniProtKB-UniRule"/>
</dbReference>
<comment type="cofactor">
    <cofactor evidence="6">
        <name>Co(2+)</name>
        <dbReference type="ChEBI" id="CHEBI:48828"/>
    </cofactor>
    <cofactor evidence="6">
        <name>Zn(2+)</name>
        <dbReference type="ChEBI" id="CHEBI:29105"/>
    </cofactor>
    <cofactor evidence="6">
        <name>Mn(2+)</name>
        <dbReference type="ChEBI" id="CHEBI:29035"/>
    </cofactor>
    <cofactor evidence="6">
        <name>Fe(2+)</name>
        <dbReference type="ChEBI" id="CHEBI:29033"/>
    </cofactor>
    <text evidence="6">Binds 2 divalent metal cations per subunit. Has a high-affinity and a low affinity metal-binding site. The true nature of the physiological cofactor is under debate. The enzyme is active with cobalt, zinc, manganese or divalent iron ions. Most likely, methionine aminopeptidases function as mononuclear Fe(2+)-metalloproteases under physiological conditions, and the catalytically relevant metal-binding site has been assigned to the histidine-containing high-affinity site.</text>
</comment>
<dbReference type="GO" id="GO:0005829">
    <property type="term" value="C:cytosol"/>
    <property type="evidence" value="ECO:0007669"/>
    <property type="project" value="TreeGrafter"/>
</dbReference>
<feature type="domain" description="Peptidase M24" evidence="8">
    <location>
        <begin position="12"/>
        <end position="241"/>
    </location>
</feature>
<dbReference type="HOGENOM" id="CLU_015857_0_1_11"/>
<evidence type="ECO:0000256" key="5">
    <source>
        <dbReference type="ARBA" id="ARBA00022801"/>
    </source>
</evidence>
<dbReference type="GO" id="GO:0046872">
    <property type="term" value="F:metal ion binding"/>
    <property type="evidence" value="ECO:0007669"/>
    <property type="project" value="UniProtKB-UniRule"/>
</dbReference>
<evidence type="ECO:0000256" key="4">
    <source>
        <dbReference type="ARBA" id="ARBA00022723"/>
    </source>
</evidence>
<comment type="similarity">
    <text evidence="6">Belongs to the peptidase M24A family. Methionine aminopeptidase type 1 subfamily.</text>
</comment>
<feature type="binding site" evidence="6">
    <location>
        <position position="78"/>
    </location>
    <ligand>
        <name>substrate</name>
    </ligand>
</feature>
<evidence type="ECO:0000256" key="1">
    <source>
        <dbReference type="ARBA" id="ARBA00002521"/>
    </source>
</evidence>
<dbReference type="STRING" id="471855.Shel_08720"/>
<dbReference type="InterPro" id="IPR036005">
    <property type="entry name" value="Creatinase/aminopeptidase-like"/>
</dbReference>
<dbReference type="PANTHER" id="PTHR43330:SF27">
    <property type="entry name" value="METHIONINE AMINOPEPTIDASE"/>
    <property type="match status" value="1"/>
</dbReference>
<reference evidence="9 10" key="1">
    <citation type="journal article" date="2009" name="Stand. Genomic Sci.">
        <title>Complete genome sequence of Slackia heliotrinireducens type strain (RHS 1).</title>
        <authorList>
            <person name="Pukall R."/>
            <person name="Lapidus A."/>
            <person name="Nolan M."/>
            <person name="Copeland A."/>
            <person name="Glavina Del Rio T."/>
            <person name="Lucas S."/>
            <person name="Chen F."/>
            <person name="Tice H."/>
            <person name="Cheng J.F."/>
            <person name="Chertkov O."/>
            <person name="Bruce D."/>
            <person name="Goodwin L."/>
            <person name="Kuske C."/>
            <person name="Brettin T."/>
            <person name="Detter J.C."/>
            <person name="Han C."/>
            <person name="Pitluck S."/>
            <person name="Pati A."/>
            <person name="Mavrommatis K."/>
            <person name="Ivanova N."/>
            <person name="Ovchinnikova G."/>
            <person name="Chen A."/>
            <person name="Palaniappan K."/>
            <person name="Schneider S."/>
            <person name="Rohde M."/>
            <person name="Chain P."/>
            <person name="D'haeseleer P."/>
            <person name="Goker M."/>
            <person name="Bristow J."/>
            <person name="Eisen J.A."/>
            <person name="Markowitz V."/>
            <person name="Kyrpides N.C."/>
            <person name="Klenk H.P."/>
            <person name="Hugenholtz P."/>
        </authorList>
    </citation>
    <scope>NUCLEOTIDE SEQUENCE [LARGE SCALE GENOMIC DNA]</scope>
    <source>
        <strain evidence="10">ATCC 29202 / DSM 20476 / NCTC 11029 / RHS 1</strain>
    </source>
</reference>
<dbReference type="Gene3D" id="3.90.230.10">
    <property type="entry name" value="Creatinase/methionine aminopeptidase superfamily"/>
    <property type="match status" value="1"/>
</dbReference>
<dbReference type="EMBL" id="CP001684">
    <property type="protein sequence ID" value="ACV21919.1"/>
    <property type="molecule type" value="Genomic_DNA"/>
</dbReference>
<feature type="binding site" evidence="6">
    <location>
        <position position="107"/>
    </location>
    <ligand>
        <name>a divalent metal cation</name>
        <dbReference type="ChEBI" id="CHEBI:60240"/>
        <label>2</label>
        <note>catalytic</note>
    </ligand>
</feature>
<evidence type="ECO:0000256" key="2">
    <source>
        <dbReference type="ARBA" id="ARBA00022438"/>
    </source>
</evidence>
<dbReference type="PROSITE" id="PS00680">
    <property type="entry name" value="MAP_1"/>
    <property type="match status" value="1"/>
</dbReference>
<dbReference type="KEGG" id="shi:Shel_08720"/>
<feature type="binding site" evidence="6">
    <location>
        <position position="107"/>
    </location>
    <ligand>
        <name>a divalent metal cation</name>
        <dbReference type="ChEBI" id="CHEBI:60240"/>
        <label>1</label>
    </ligand>
</feature>
<keyword evidence="3 6" id="KW-0645">Protease</keyword>
<dbReference type="InterPro" id="IPR002467">
    <property type="entry name" value="Pept_M24A_MAP1"/>
</dbReference>
<dbReference type="HAMAP" id="MF_01974">
    <property type="entry name" value="MetAP_1"/>
    <property type="match status" value="1"/>
</dbReference>
<dbReference type="PANTHER" id="PTHR43330">
    <property type="entry name" value="METHIONINE AMINOPEPTIDASE"/>
    <property type="match status" value="1"/>
</dbReference>
<comment type="catalytic activity">
    <reaction evidence="6 7">
        <text>Release of N-terminal amino acids, preferentially methionine, from peptides and arylamides.</text>
        <dbReference type="EC" id="3.4.11.18"/>
    </reaction>
</comment>
<evidence type="ECO:0000313" key="9">
    <source>
        <dbReference type="EMBL" id="ACV21919.1"/>
    </source>
</evidence>
<evidence type="ECO:0000256" key="7">
    <source>
        <dbReference type="RuleBase" id="RU003653"/>
    </source>
</evidence>
<evidence type="ECO:0000313" key="10">
    <source>
        <dbReference type="Proteomes" id="UP000002026"/>
    </source>
</evidence>
<feature type="binding site" evidence="6">
    <location>
        <position position="170"/>
    </location>
    <ligand>
        <name>a divalent metal cation</name>
        <dbReference type="ChEBI" id="CHEBI:60240"/>
        <label>2</label>
        <note>catalytic</note>
    </ligand>
</feature>
<accession>C7N4T4</accession>
<evidence type="ECO:0000256" key="6">
    <source>
        <dbReference type="HAMAP-Rule" id="MF_01974"/>
    </source>
</evidence>
<dbReference type="SUPFAM" id="SSF55920">
    <property type="entry name" value="Creatinase/aminopeptidase"/>
    <property type="match status" value="1"/>
</dbReference>
<feature type="binding site" evidence="6">
    <location>
        <position position="96"/>
    </location>
    <ligand>
        <name>a divalent metal cation</name>
        <dbReference type="ChEBI" id="CHEBI:60240"/>
        <label>1</label>
    </ligand>
</feature>
<dbReference type="RefSeq" id="WP_012798023.1">
    <property type="nucleotide sequence ID" value="NC_013165.1"/>
</dbReference>
<protein>
    <recommendedName>
        <fullName evidence="6 7">Methionine aminopeptidase</fullName>
        <shortName evidence="6">MAP</shortName>
        <shortName evidence="6">MetAP</shortName>
        <ecNumber evidence="6 7">3.4.11.18</ecNumber>
    </recommendedName>
    <alternativeName>
        <fullName evidence="6">Peptidase M</fullName>
    </alternativeName>
</protein>
<dbReference type="eggNOG" id="COG0024">
    <property type="taxonomic scope" value="Bacteria"/>
</dbReference>
<name>C7N4T4_SLAHD</name>
<comment type="subunit">
    <text evidence="6">Monomer.</text>
</comment>
<keyword evidence="4 6" id="KW-0479">Metal-binding</keyword>
<dbReference type="GO" id="GO:0004239">
    <property type="term" value="F:initiator methionyl aminopeptidase activity"/>
    <property type="evidence" value="ECO:0007669"/>
    <property type="project" value="UniProtKB-UniRule"/>
</dbReference>
<comment type="function">
    <text evidence="1 6">Removes the N-terminal methionine from nascent proteins. The N-terminal methionine is often cleaved when the second residue in the primary sequence is small and uncharged (Met-Ala-, Cys, Gly, Pro, Ser, Thr, or Val). Requires deformylation of the N(alpha)-formylated initiator methionine before it can be hydrolyzed.</text>
</comment>